<protein>
    <submittedName>
        <fullName evidence="1">Uncharacterized protein</fullName>
    </submittedName>
</protein>
<dbReference type="AlphaFoldDB" id="A0A370WXI1"/>
<dbReference type="OrthoDB" id="119951at2"/>
<dbReference type="RefSeq" id="WP_115495882.1">
    <property type="nucleotide sequence ID" value="NZ_QRBE01000007.1"/>
</dbReference>
<comment type="caution">
    <text evidence="1">The sequence shown here is derived from an EMBL/GenBank/DDBJ whole genome shotgun (WGS) entry which is preliminary data.</text>
</comment>
<organism evidence="1 2">
    <name type="scientific">Dyella monticola</name>
    <dbReference type="NCBI Taxonomy" id="1927958"/>
    <lineage>
        <taxon>Bacteria</taxon>
        <taxon>Pseudomonadati</taxon>
        <taxon>Pseudomonadota</taxon>
        <taxon>Gammaproteobacteria</taxon>
        <taxon>Lysobacterales</taxon>
        <taxon>Rhodanobacteraceae</taxon>
        <taxon>Dyella</taxon>
    </lineage>
</organism>
<sequence length="101" mass="11506">MALSYALGIGTYQSPKGTIWFKEGHDDGTNNLLACMERTRDCLLMLSNSANAESIFPYLIEAALGNICFPWYWDNYIPYDHPEWCGVDARKQPHSPCQPFQ</sequence>
<keyword evidence="2" id="KW-1185">Reference proteome</keyword>
<reference evidence="1 2" key="1">
    <citation type="submission" date="2018-07" db="EMBL/GenBank/DDBJ databases">
        <title>Dyella monticola sp. nov. and Dyella psychrodurans sp. nov. isolated from monsoon evergreen broad-leaved forest soil of Dinghu Mountain, China.</title>
        <authorList>
            <person name="Gao Z."/>
            <person name="Qiu L."/>
        </authorList>
    </citation>
    <scope>NUCLEOTIDE SEQUENCE [LARGE SCALE GENOMIC DNA]</scope>
    <source>
        <strain evidence="1 2">4G-K06</strain>
    </source>
</reference>
<proteinExistence type="predicted"/>
<evidence type="ECO:0000313" key="1">
    <source>
        <dbReference type="EMBL" id="RDS80737.1"/>
    </source>
</evidence>
<evidence type="ECO:0000313" key="2">
    <source>
        <dbReference type="Proteomes" id="UP000254258"/>
    </source>
</evidence>
<dbReference type="Proteomes" id="UP000254258">
    <property type="component" value="Unassembled WGS sequence"/>
</dbReference>
<dbReference type="EMBL" id="QRBE01000007">
    <property type="protein sequence ID" value="RDS80737.1"/>
    <property type="molecule type" value="Genomic_DNA"/>
</dbReference>
<name>A0A370WXI1_9GAMM</name>
<accession>A0A370WXI1</accession>
<gene>
    <name evidence="1" type="ORF">DWU98_12315</name>
</gene>